<name>A0ABQ0LT56_MYCCL</name>
<accession>A0ABQ0LT56</accession>
<organism evidence="1 2">
    <name type="scientific">Mycena chlorophos</name>
    <name type="common">Agaric fungus</name>
    <name type="synonym">Agaricus chlorophos</name>
    <dbReference type="NCBI Taxonomy" id="658473"/>
    <lineage>
        <taxon>Eukaryota</taxon>
        <taxon>Fungi</taxon>
        <taxon>Dikarya</taxon>
        <taxon>Basidiomycota</taxon>
        <taxon>Agaricomycotina</taxon>
        <taxon>Agaricomycetes</taxon>
        <taxon>Agaricomycetidae</taxon>
        <taxon>Agaricales</taxon>
        <taxon>Marasmiineae</taxon>
        <taxon>Mycenaceae</taxon>
        <taxon>Mycena</taxon>
    </lineage>
</organism>
<sequence length="206" mass="22128">MYRMSTRARARGRFALAGCSSAVAVHSSRKRNLFMLLPSSMLWPSALLPLLLRHRWHTQVTLMEGGTGWTRTGSGSVAHDASAHMCATHTTHHTSGTAPRDTPHLPCTARRREGQLDEDLGSFCAWEPCAVAVQPSGKRILFVARAPRGVCRRHRRLGLGGSPSPLGVCDSTIALQDASRGKEARPIFGDAAWSVPNGGGAGDEDP</sequence>
<dbReference type="Proteomes" id="UP000815677">
    <property type="component" value="Unassembled WGS sequence"/>
</dbReference>
<dbReference type="EMBL" id="DF848599">
    <property type="protein sequence ID" value="GAT54270.1"/>
    <property type="molecule type" value="Genomic_DNA"/>
</dbReference>
<evidence type="ECO:0000313" key="1">
    <source>
        <dbReference type="EMBL" id="GAT54270.1"/>
    </source>
</evidence>
<keyword evidence="2" id="KW-1185">Reference proteome</keyword>
<protein>
    <submittedName>
        <fullName evidence="1">Uncharacterized protein</fullName>
    </submittedName>
</protein>
<gene>
    <name evidence="1" type="ORF">MCHLO_11138</name>
</gene>
<reference evidence="1" key="1">
    <citation type="submission" date="2014-09" db="EMBL/GenBank/DDBJ databases">
        <title>Genome sequence of the luminous mushroom Mycena chlorophos for searching fungal bioluminescence genes.</title>
        <authorList>
            <person name="Tanaka Y."/>
            <person name="Kasuga D."/>
            <person name="Oba Y."/>
            <person name="Hase S."/>
            <person name="Sato K."/>
            <person name="Oba Y."/>
            <person name="Sakakibara Y."/>
        </authorList>
    </citation>
    <scope>NUCLEOTIDE SEQUENCE</scope>
</reference>
<proteinExistence type="predicted"/>
<evidence type="ECO:0000313" key="2">
    <source>
        <dbReference type="Proteomes" id="UP000815677"/>
    </source>
</evidence>